<dbReference type="PROSITE" id="PS50106">
    <property type="entry name" value="PDZ"/>
    <property type="match status" value="1"/>
</dbReference>
<dbReference type="InterPro" id="IPR013784">
    <property type="entry name" value="Carb-bd-like_fold"/>
</dbReference>
<feature type="domain" description="PDZ" evidence="1">
    <location>
        <begin position="884"/>
        <end position="951"/>
    </location>
</feature>
<dbReference type="RefSeq" id="WP_224194022.1">
    <property type="nucleotide sequence ID" value="NZ_JAIRAU010000029.1"/>
</dbReference>
<evidence type="ECO:0000313" key="3">
    <source>
        <dbReference type="Proteomes" id="UP001139031"/>
    </source>
</evidence>
<name>A0ABS7TVG7_9BACT</name>
<protein>
    <submittedName>
        <fullName evidence="2">Carboxypeptidase regulatory-like domain-containing protein</fullName>
    </submittedName>
</protein>
<dbReference type="Pfam" id="PF13620">
    <property type="entry name" value="CarboxypepD_reg"/>
    <property type="match status" value="3"/>
</dbReference>
<comment type="caution">
    <text evidence="2">The sequence shown here is derived from an EMBL/GenBank/DDBJ whole genome shotgun (WGS) entry which is preliminary data.</text>
</comment>
<dbReference type="Gene3D" id="2.30.42.10">
    <property type="match status" value="1"/>
</dbReference>
<dbReference type="InterPro" id="IPR008969">
    <property type="entry name" value="CarboxyPept-like_regulatory"/>
</dbReference>
<organism evidence="2 3">
    <name type="scientific">Nannocystis pusilla</name>
    <dbReference type="NCBI Taxonomy" id="889268"/>
    <lineage>
        <taxon>Bacteria</taxon>
        <taxon>Pseudomonadati</taxon>
        <taxon>Myxococcota</taxon>
        <taxon>Polyangia</taxon>
        <taxon>Nannocystales</taxon>
        <taxon>Nannocystaceae</taxon>
        <taxon>Nannocystis</taxon>
    </lineage>
</organism>
<keyword evidence="3" id="KW-1185">Reference proteome</keyword>
<reference evidence="2" key="1">
    <citation type="submission" date="2021-08" db="EMBL/GenBank/DDBJ databases">
        <authorList>
            <person name="Stevens D.C."/>
        </authorList>
    </citation>
    <scope>NUCLEOTIDE SEQUENCE</scope>
    <source>
        <strain evidence="2">DSM 53165</strain>
    </source>
</reference>
<dbReference type="SMART" id="SM00228">
    <property type="entry name" value="PDZ"/>
    <property type="match status" value="1"/>
</dbReference>
<dbReference type="SUPFAM" id="SSF49464">
    <property type="entry name" value="Carboxypeptidase regulatory domain-like"/>
    <property type="match status" value="2"/>
</dbReference>
<accession>A0ABS7TVG7</accession>
<dbReference type="EMBL" id="JAIRAU010000029">
    <property type="protein sequence ID" value="MBZ5712260.1"/>
    <property type="molecule type" value="Genomic_DNA"/>
</dbReference>
<proteinExistence type="predicted"/>
<dbReference type="Pfam" id="PF17820">
    <property type="entry name" value="PDZ_6"/>
    <property type="match status" value="1"/>
</dbReference>
<dbReference type="SUPFAM" id="SSF50156">
    <property type="entry name" value="PDZ domain-like"/>
    <property type="match status" value="1"/>
</dbReference>
<dbReference type="Gene3D" id="2.60.40.1120">
    <property type="entry name" value="Carboxypeptidase-like, regulatory domain"/>
    <property type="match status" value="5"/>
</dbReference>
<evidence type="ECO:0000313" key="2">
    <source>
        <dbReference type="EMBL" id="MBZ5712260.1"/>
    </source>
</evidence>
<dbReference type="InterPro" id="IPR041489">
    <property type="entry name" value="PDZ_6"/>
</dbReference>
<dbReference type="InterPro" id="IPR001478">
    <property type="entry name" value="PDZ"/>
</dbReference>
<evidence type="ECO:0000259" key="1">
    <source>
        <dbReference type="PROSITE" id="PS50106"/>
    </source>
</evidence>
<sequence>MTQTTRKFVTASALGVLALLLWWWSAGRRGEDGAGQDGAPAAGGAAALDVGPLVDAARLPRFDPRRADRSAVSGHVREPDGRAIAGATVCAGSSAPGLDAKELAARTCATSEADGSYRIEGLLPVPHFVHASAPGHLPAGYRRGKGARARGRVTLLAGQETREVDVVLRPGGVELKGVVRDLSGGELEGAQVTSGYAIARSGADGEFTMWVAPGETVVQARAEGYAPGFMIGVAPGLLFEIALTPESVLVGKVVRAEDGAPVAGADVWAQQQFEGVGPARTDANGQFRVEGLKPGAYRLEAFHDEAYGAAPESAVLGLGETSEPIVIRAHPAYLVEGTVTIAGGESCERGWVRLTDKTAGVRHADVEADGSVRIRGVLPGSYEPQVECDTYVSQGPYEAVTVGDAAVRGLRWEVLPGQAIRGKVVLSGGTGVGGIHVSVEPQVDPAAPRALGARAWSQPSAPDGRFEAVGLVPGKYRVSTSSSQYPPPAAPLELELPEGQDLEDIVVSLPATGELRGTVKDSEGLAVKGVEVVLRGGQQELPTTRTLDDGSFRLAHVPAGSYRVQAVSAWVPLQAPGTTDDDVQGASVTIAVGETREVQLAVESQHGRIVGRVVDAAGGPLSDAFVEATRESDSAAAGAGDGLRDSRWSHWGGETRKLTDQDGRFELNRLGDGNYTLVAQRRGGGEGSVEHVATGSEVEIKIAEAGSISGSVRLQGGGAPQQFEVTLIEPSTGWRSSDRFFRTGGAFRFPEVPRGNYTVIVEASEGSSSGKTSVSEGGRGEVQLELLPLVMVRGRLVDALSGAPVPGMEVRIRARGQGHLFTGFDETPRGQTSDEQGRFEVEKVASGAAEALVLPKHWIENGYSTSSIMLQVPATGATTVDIGDVKIAGKRRGENEAPGDLGLRVRPPAPETEPSEAKLVVASLRPGGPAMQAGLQIGDEIVSVDGQDVTGANGYLWHELSAVPAGTTVRLGLGRGATIEVRADAMN</sequence>
<dbReference type="InterPro" id="IPR036034">
    <property type="entry name" value="PDZ_sf"/>
</dbReference>
<dbReference type="Proteomes" id="UP001139031">
    <property type="component" value="Unassembled WGS sequence"/>
</dbReference>
<gene>
    <name evidence="2" type="ORF">K7C98_23715</name>
</gene>
<dbReference type="SUPFAM" id="SSF49452">
    <property type="entry name" value="Starch-binding domain-like"/>
    <property type="match status" value="3"/>
</dbReference>